<keyword evidence="3" id="KW-1185">Reference proteome</keyword>
<dbReference type="EMBL" id="JBHTIH010000002">
    <property type="protein sequence ID" value="MFD0738500.1"/>
    <property type="molecule type" value="Genomic_DNA"/>
</dbReference>
<feature type="chain" id="PRO_5045929072" description="DUF1330 domain-containing protein" evidence="1">
    <location>
        <begin position="21"/>
        <end position="145"/>
    </location>
</feature>
<dbReference type="RefSeq" id="WP_386811418.1">
    <property type="nucleotide sequence ID" value="NZ_JBHTIH010000002.1"/>
</dbReference>
<keyword evidence="1" id="KW-0732">Signal</keyword>
<evidence type="ECO:0000256" key="1">
    <source>
        <dbReference type="SAM" id="SignalP"/>
    </source>
</evidence>
<evidence type="ECO:0000313" key="3">
    <source>
        <dbReference type="Proteomes" id="UP001597090"/>
    </source>
</evidence>
<reference evidence="3" key="1">
    <citation type="journal article" date="2019" name="Int. J. Syst. Evol. Microbiol.">
        <title>The Global Catalogue of Microorganisms (GCM) 10K type strain sequencing project: providing services to taxonomists for standard genome sequencing and annotation.</title>
        <authorList>
            <consortium name="The Broad Institute Genomics Platform"/>
            <consortium name="The Broad Institute Genome Sequencing Center for Infectious Disease"/>
            <person name="Wu L."/>
            <person name="Ma J."/>
        </authorList>
    </citation>
    <scope>NUCLEOTIDE SEQUENCE [LARGE SCALE GENOMIC DNA]</scope>
    <source>
        <strain evidence="3">CCUG 55491</strain>
    </source>
</reference>
<gene>
    <name evidence="2" type="ORF">ACFQZQ_04260</name>
</gene>
<name>A0ABW2YJM8_9GAMM</name>
<comment type="caution">
    <text evidence="2">The sequence shown here is derived from an EMBL/GenBank/DDBJ whole genome shotgun (WGS) entry which is preliminary data.</text>
</comment>
<organism evidence="2 3">
    <name type="scientific">Lysobacter koreensis</name>
    <dbReference type="NCBI Taxonomy" id="266122"/>
    <lineage>
        <taxon>Bacteria</taxon>
        <taxon>Pseudomonadati</taxon>
        <taxon>Pseudomonadota</taxon>
        <taxon>Gammaproteobacteria</taxon>
        <taxon>Lysobacterales</taxon>
        <taxon>Lysobacteraceae</taxon>
        <taxon>Lysobacter</taxon>
    </lineage>
</organism>
<evidence type="ECO:0000313" key="2">
    <source>
        <dbReference type="EMBL" id="MFD0738500.1"/>
    </source>
</evidence>
<sequence>MKGTVLAVVLALGLGAPVHAQEALPYTEGMVVQVTSVDILDGEFDNYLEYLQTQYKPILEAQKKAGIILDYGVYQNQTGSDEDADLYLVVFYPNMAMLDGLRAKLDPIATQVSGQSVKQSNSAFAARGKMRNIMGTELLRELKLK</sequence>
<feature type="signal peptide" evidence="1">
    <location>
        <begin position="1"/>
        <end position="20"/>
    </location>
</feature>
<dbReference type="Proteomes" id="UP001597090">
    <property type="component" value="Unassembled WGS sequence"/>
</dbReference>
<evidence type="ECO:0008006" key="4">
    <source>
        <dbReference type="Google" id="ProtNLM"/>
    </source>
</evidence>
<protein>
    <recommendedName>
        <fullName evidence="4">DUF1330 domain-containing protein</fullName>
    </recommendedName>
</protein>
<accession>A0ABW2YJM8</accession>
<proteinExistence type="predicted"/>